<protein>
    <recommendedName>
        <fullName evidence="1">DUF427 domain-containing protein</fullName>
    </recommendedName>
</protein>
<reference evidence="2 3" key="1">
    <citation type="journal article" date="2016" name="Nat. Commun.">
        <title>Ectomycorrhizal ecology is imprinted in the genome of the dominant symbiotic fungus Cenococcum geophilum.</title>
        <authorList>
            <consortium name="DOE Joint Genome Institute"/>
            <person name="Peter M."/>
            <person name="Kohler A."/>
            <person name="Ohm R.A."/>
            <person name="Kuo A."/>
            <person name="Krutzmann J."/>
            <person name="Morin E."/>
            <person name="Arend M."/>
            <person name="Barry K.W."/>
            <person name="Binder M."/>
            <person name="Choi C."/>
            <person name="Clum A."/>
            <person name="Copeland A."/>
            <person name="Grisel N."/>
            <person name="Haridas S."/>
            <person name="Kipfer T."/>
            <person name="LaButti K."/>
            <person name="Lindquist E."/>
            <person name="Lipzen A."/>
            <person name="Maire R."/>
            <person name="Meier B."/>
            <person name="Mihaltcheva S."/>
            <person name="Molinier V."/>
            <person name="Murat C."/>
            <person name="Poggeler S."/>
            <person name="Quandt C.A."/>
            <person name="Sperisen C."/>
            <person name="Tritt A."/>
            <person name="Tisserant E."/>
            <person name="Crous P.W."/>
            <person name="Henrissat B."/>
            <person name="Nehls U."/>
            <person name="Egli S."/>
            <person name="Spatafora J.W."/>
            <person name="Grigoriev I.V."/>
            <person name="Martin F.M."/>
        </authorList>
    </citation>
    <scope>NUCLEOTIDE SEQUENCE [LARGE SCALE GENOMIC DNA]</scope>
    <source>
        <strain evidence="2 3">CBS 207.34</strain>
    </source>
</reference>
<evidence type="ECO:0000313" key="3">
    <source>
        <dbReference type="Proteomes" id="UP000250140"/>
    </source>
</evidence>
<dbReference type="AlphaFoldDB" id="A0A8E2EUS4"/>
<dbReference type="Proteomes" id="UP000250140">
    <property type="component" value="Unassembled WGS sequence"/>
</dbReference>
<name>A0A8E2EUS4_9PEZI</name>
<sequence length="108" mass="12114">MDLCTVLFYILLTTQDNSLAARSKTSSISSHPRRRMRTLTLASRSSTISLALRSHDLNLKDAAWYFPDPKLGFERLKDYVAFRATGIDDIRGLGLNEEAVHIGNDPFA</sequence>
<accession>A0A8E2EUS4</accession>
<gene>
    <name evidence="2" type="ORF">AOQ84DRAFT_100899</name>
</gene>
<dbReference type="Gene3D" id="2.170.150.40">
    <property type="entry name" value="Domain of unknown function (DUF427)"/>
    <property type="match status" value="1"/>
</dbReference>
<dbReference type="OrthoDB" id="18996at2759"/>
<dbReference type="InterPro" id="IPR038694">
    <property type="entry name" value="DUF427_sf"/>
</dbReference>
<dbReference type="Pfam" id="PF04248">
    <property type="entry name" value="NTP_transf_9"/>
    <property type="match status" value="1"/>
</dbReference>
<feature type="domain" description="DUF427" evidence="1">
    <location>
        <begin position="55"/>
        <end position="83"/>
    </location>
</feature>
<organism evidence="2 3">
    <name type="scientific">Glonium stellatum</name>
    <dbReference type="NCBI Taxonomy" id="574774"/>
    <lineage>
        <taxon>Eukaryota</taxon>
        <taxon>Fungi</taxon>
        <taxon>Dikarya</taxon>
        <taxon>Ascomycota</taxon>
        <taxon>Pezizomycotina</taxon>
        <taxon>Dothideomycetes</taxon>
        <taxon>Pleosporomycetidae</taxon>
        <taxon>Gloniales</taxon>
        <taxon>Gloniaceae</taxon>
        <taxon>Glonium</taxon>
    </lineage>
</organism>
<keyword evidence="3" id="KW-1185">Reference proteome</keyword>
<dbReference type="EMBL" id="KV750344">
    <property type="protein sequence ID" value="OCL05230.1"/>
    <property type="molecule type" value="Genomic_DNA"/>
</dbReference>
<evidence type="ECO:0000259" key="1">
    <source>
        <dbReference type="Pfam" id="PF04248"/>
    </source>
</evidence>
<evidence type="ECO:0000313" key="2">
    <source>
        <dbReference type="EMBL" id="OCL05230.1"/>
    </source>
</evidence>
<dbReference type="InterPro" id="IPR007361">
    <property type="entry name" value="DUF427"/>
</dbReference>
<proteinExistence type="predicted"/>